<evidence type="ECO:0000313" key="1">
    <source>
        <dbReference type="EMBL" id="MDQ6598546.1"/>
    </source>
</evidence>
<gene>
    <name evidence="2" type="ORF">E2K98_14360</name>
    <name evidence="1" type="ORF">RCG21_19660</name>
</gene>
<dbReference type="EMBL" id="SMYO01000006">
    <property type="protein sequence ID" value="TDK60898.1"/>
    <property type="molecule type" value="Genomic_DNA"/>
</dbReference>
<evidence type="ECO:0000313" key="2">
    <source>
        <dbReference type="EMBL" id="TDK60898.1"/>
    </source>
</evidence>
<dbReference type="Proteomes" id="UP001178888">
    <property type="component" value="Unassembled WGS sequence"/>
</dbReference>
<comment type="caution">
    <text evidence="2">The sequence shown here is derived from an EMBL/GenBank/DDBJ whole genome shotgun (WGS) entry which is preliminary data.</text>
</comment>
<dbReference type="Proteomes" id="UP000295132">
    <property type="component" value="Unassembled WGS sequence"/>
</dbReference>
<keyword evidence="4" id="KW-1185">Reference proteome</keyword>
<dbReference type="RefSeq" id="WP_133335195.1">
    <property type="nucleotide sequence ID" value="NZ_JAVGVR010000001.1"/>
</dbReference>
<sequence length="99" mass="11423">MTYENQFSNFINELSLQTKMENVWLNTCGSWQNCTETTIQSFLSQCLEYNIDPQFCMSWVEQHSNEIPNWAAVSEMSLGWVNQHTSSGSPFAIQDEDLS</sequence>
<name>A0A4R5VQM8_9BACI</name>
<accession>A0A4R5VQM8</accession>
<dbReference type="EMBL" id="JAVGVR010000001">
    <property type="protein sequence ID" value="MDQ6598546.1"/>
    <property type="molecule type" value="Genomic_DNA"/>
</dbReference>
<evidence type="ECO:0000313" key="3">
    <source>
        <dbReference type="Proteomes" id="UP000295132"/>
    </source>
</evidence>
<reference evidence="1" key="2">
    <citation type="submission" date="2023-08" db="EMBL/GenBank/DDBJ databases">
        <title>Nitrogen cycling bacteria in agricultural field soils.</title>
        <authorList>
            <person name="Jang J."/>
        </authorList>
    </citation>
    <scope>NUCLEOTIDE SEQUENCE</scope>
    <source>
        <strain evidence="1">PS3-36</strain>
    </source>
</reference>
<dbReference type="AlphaFoldDB" id="A0A4R5VQM8"/>
<proteinExistence type="predicted"/>
<protein>
    <submittedName>
        <fullName evidence="2">Uncharacterized protein</fullName>
    </submittedName>
</protein>
<reference evidence="2 3" key="1">
    <citation type="submission" date="2019-03" db="EMBL/GenBank/DDBJ databases">
        <title>Bacillus niacini sp. nov. a Nicotinate-Metabolizing Mesophile Isolated from Soil.</title>
        <authorList>
            <person name="Zhang G."/>
        </authorList>
    </citation>
    <scope>NUCLEOTIDE SEQUENCE [LARGE SCALE GENOMIC DNA]</scope>
    <source>
        <strain evidence="2 3">WN066</strain>
    </source>
</reference>
<organism evidence="2 3">
    <name type="scientific">Bacillus salipaludis</name>
    <dbReference type="NCBI Taxonomy" id="2547811"/>
    <lineage>
        <taxon>Bacteria</taxon>
        <taxon>Bacillati</taxon>
        <taxon>Bacillota</taxon>
        <taxon>Bacilli</taxon>
        <taxon>Bacillales</taxon>
        <taxon>Bacillaceae</taxon>
        <taxon>Bacillus</taxon>
    </lineage>
</organism>
<evidence type="ECO:0000313" key="4">
    <source>
        <dbReference type="Proteomes" id="UP001178888"/>
    </source>
</evidence>